<accession>A0A0L0RYX2</accession>
<dbReference type="PANTHER" id="PTHR48099:SF3">
    <property type="entry name" value="METHYLENETETRAHYDROFOLATE DEHYDROGENASE [NAD(+)]"/>
    <property type="match status" value="1"/>
</dbReference>
<dbReference type="SUPFAM" id="SSF51735">
    <property type="entry name" value="NAD(P)-binding Rossmann-fold domains"/>
    <property type="match status" value="1"/>
</dbReference>
<evidence type="ECO:0000259" key="3">
    <source>
        <dbReference type="Pfam" id="PF02882"/>
    </source>
</evidence>
<dbReference type="STRING" id="578462.A0A0L0RYX2"/>
<dbReference type="Proteomes" id="UP000054350">
    <property type="component" value="Unassembled WGS sequence"/>
</dbReference>
<dbReference type="InterPro" id="IPR036291">
    <property type="entry name" value="NAD(P)-bd_dom_sf"/>
</dbReference>
<dbReference type="SUPFAM" id="SSF53223">
    <property type="entry name" value="Aminoacid dehydrogenase-like, N-terminal domain"/>
    <property type="match status" value="1"/>
</dbReference>
<reference evidence="4 5" key="1">
    <citation type="submission" date="2009-11" db="EMBL/GenBank/DDBJ databases">
        <title>Annotation of Allomyces macrogynus ATCC 38327.</title>
        <authorList>
            <consortium name="The Broad Institute Genome Sequencing Platform"/>
            <person name="Russ C."/>
            <person name="Cuomo C."/>
            <person name="Burger G."/>
            <person name="Gray M.W."/>
            <person name="Holland P.W.H."/>
            <person name="King N."/>
            <person name="Lang F.B.F."/>
            <person name="Roger A.J."/>
            <person name="Ruiz-Trillo I."/>
            <person name="Young S.K."/>
            <person name="Zeng Q."/>
            <person name="Gargeya S."/>
            <person name="Fitzgerald M."/>
            <person name="Haas B."/>
            <person name="Abouelleil A."/>
            <person name="Alvarado L."/>
            <person name="Arachchi H.M."/>
            <person name="Berlin A."/>
            <person name="Chapman S.B."/>
            <person name="Gearin G."/>
            <person name="Goldberg J."/>
            <person name="Griggs A."/>
            <person name="Gujja S."/>
            <person name="Hansen M."/>
            <person name="Heiman D."/>
            <person name="Howarth C."/>
            <person name="Larimer J."/>
            <person name="Lui A."/>
            <person name="MacDonald P.J.P."/>
            <person name="McCowen C."/>
            <person name="Montmayeur A."/>
            <person name="Murphy C."/>
            <person name="Neiman D."/>
            <person name="Pearson M."/>
            <person name="Priest M."/>
            <person name="Roberts A."/>
            <person name="Saif S."/>
            <person name="Shea T."/>
            <person name="Sisk P."/>
            <person name="Stolte C."/>
            <person name="Sykes S."/>
            <person name="Wortman J."/>
            <person name="Nusbaum C."/>
            <person name="Birren B."/>
        </authorList>
    </citation>
    <scope>NUCLEOTIDE SEQUENCE [LARGE SCALE GENOMIC DNA]</scope>
    <source>
        <strain evidence="4 5">ATCC 38327</strain>
    </source>
</reference>
<dbReference type="Gene3D" id="3.40.50.10860">
    <property type="entry name" value="Leucine Dehydrogenase, chain A, domain 1"/>
    <property type="match status" value="1"/>
</dbReference>
<dbReference type="InterPro" id="IPR020630">
    <property type="entry name" value="THF_DH/CycHdrlase_cat_dom"/>
</dbReference>
<dbReference type="Pfam" id="PF02882">
    <property type="entry name" value="THF_DHG_CYH_C"/>
    <property type="match status" value="1"/>
</dbReference>
<dbReference type="GO" id="GO:0006730">
    <property type="term" value="P:one-carbon metabolic process"/>
    <property type="evidence" value="ECO:0007669"/>
    <property type="project" value="UniProtKB-KW"/>
</dbReference>
<keyword evidence="5" id="KW-1185">Reference proteome</keyword>
<keyword evidence="1" id="KW-0554">One-carbon metabolism</keyword>
<dbReference type="OMA" id="CKVITAE"/>
<dbReference type="GO" id="GO:0005829">
    <property type="term" value="C:cytosol"/>
    <property type="evidence" value="ECO:0007669"/>
    <property type="project" value="TreeGrafter"/>
</dbReference>
<dbReference type="InterPro" id="IPR035812">
    <property type="entry name" value="m-THF_DH_NAD-bd"/>
</dbReference>
<dbReference type="CDD" id="cd01079">
    <property type="entry name" value="NAD_bind_m-THF_DH"/>
    <property type="match status" value="1"/>
</dbReference>
<dbReference type="InterPro" id="IPR000672">
    <property type="entry name" value="THF_DH/CycHdrlase"/>
</dbReference>
<evidence type="ECO:0000259" key="2">
    <source>
        <dbReference type="Pfam" id="PF00763"/>
    </source>
</evidence>
<evidence type="ECO:0000256" key="1">
    <source>
        <dbReference type="ARBA" id="ARBA00022563"/>
    </source>
</evidence>
<dbReference type="EMBL" id="GG745329">
    <property type="protein sequence ID" value="KNE55592.1"/>
    <property type="molecule type" value="Genomic_DNA"/>
</dbReference>
<dbReference type="eggNOG" id="KOG0089">
    <property type="taxonomic scope" value="Eukaryota"/>
</dbReference>
<evidence type="ECO:0000313" key="4">
    <source>
        <dbReference type="EMBL" id="KNE55592.1"/>
    </source>
</evidence>
<feature type="domain" description="Tetrahydrofolate dehydrogenase/cyclohydrolase catalytic" evidence="2">
    <location>
        <begin position="10"/>
        <end position="118"/>
    </location>
</feature>
<dbReference type="FunFam" id="3.40.50.10860:FF:000012">
    <property type="entry name" value="Methylenetetrahydrofolate dehydrogenase [NAD(+)]"/>
    <property type="match status" value="1"/>
</dbReference>
<evidence type="ECO:0000313" key="5">
    <source>
        <dbReference type="Proteomes" id="UP000054350"/>
    </source>
</evidence>
<evidence type="ECO:0008006" key="6">
    <source>
        <dbReference type="Google" id="ProtNLM"/>
    </source>
</evidence>
<reference evidence="5" key="2">
    <citation type="submission" date="2009-11" db="EMBL/GenBank/DDBJ databases">
        <title>The Genome Sequence of Allomyces macrogynus strain ATCC 38327.</title>
        <authorList>
            <consortium name="The Broad Institute Genome Sequencing Platform"/>
            <person name="Russ C."/>
            <person name="Cuomo C."/>
            <person name="Shea T."/>
            <person name="Young S.K."/>
            <person name="Zeng Q."/>
            <person name="Koehrsen M."/>
            <person name="Haas B."/>
            <person name="Borodovsky M."/>
            <person name="Guigo R."/>
            <person name="Alvarado L."/>
            <person name="Berlin A."/>
            <person name="Borenstein D."/>
            <person name="Chen Z."/>
            <person name="Engels R."/>
            <person name="Freedman E."/>
            <person name="Gellesch M."/>
            <person name="Goldberg J."/>
            <person name="Griggs A."/>
            <person name="Gujja S."/>
            <person name="Heiman D."/>
            <person name="Hepburn T."/>
            <person name="Howarth C."/>
            <person name="Jen D."/>
            <person name="Larson L."/>
            <person name="Lewis B."/>
            <person name="Mehta T."/>
            <person name="Park D."/>
            <person name="Pearson M."/>
            <person name="Roberts A."/>
            <person name="Saif S."/>
            <person name="Shenoy N."/>
            <person name="Sisk P."/>
            <person name="Stolte C."/>
            <person name="Sykes S."/>
            <person name="Walk T."/>
            <person name="White J."/>
            <person name="Yandava C."/>
            <person name="Burger G."/>
            <person name="Gray M.W."/>
            <person name="Holland P.W.H."/>
            <person name="King N."/>
            <person name="Lang F.B.F."/>
            <person name="Roger A.J."/>
            <person name="Ruiz-Trillo I."/>
            <person name="Lander E."/>
            <person name="Nusbaum C."/>
        </authorList>
    </citation>
    <scope>NUCLEOTIDE SEQUENCE [LARGE SCALE GENOMIC DNA]</scope>
    <source>
        <strain evidence="5">ATCC 38327</strain>
    </source>
</reference>
<dbReference type="Gene3D" id="3.40.50.720">
    <property type="entry name" value="NAD(P)-binding Rossmann-like Domain"/>
    <property type="match status" value="1"/>
</dbReference>
<protein>
    <recommendedName>
        <fullName evidence="6">Methylenetetrahydrofolate dehydrogenase</fullName>
    </recommendedName>
</protein>
<dbReference type="InterPro" id="IPR020631">
    <property type="entry name" value="THF_DH/CycHdrlase_NAD-bd_dom"/>
</dbReference>
<sequence>MACKTLLAAGIAAKFQDEVREGVRLAVEQSGGVVPTLVGFLANHDPAAATYAEWTGKACAEVGIKFDLRKVERTQLEDELMAANVDPSVHGIMIYYPVFGSSQDQYLQNIVSPAKDVEGLCHTYRYNMYHNVRFLDPPTNAKKCIIPCTPLAIVKVLEHLHIYNPMLPYGGRLYGKTIAIVNRSEVVGRPLAALLANDGARVLSVDIGDVLEFHRGSGLQHRQHQVMETTLTADEALRQADVVITGVPSPNYKVNTSLLKDGVVAINFSSARNFNGDEVKKRAAMYVPSIGKVTVAMLQRNLLRLYAYQRADVEGAKAKQA</sequence>
<dbReference type="GO" id="GO:0004487">
    <property type="term" value="F:methylenetetrahydrofolate dehydrogenase (NAD+) activity"/>
    <property type="evidence" value="ECO:0007669"/>
    <property type="project" value="TreeGrafter"/>
</dbReference>
<organism evidence="4 5">
    <name type="scientific">Allomyces macrogynus (strain ATCC 38327)</name>
    <name type="common">Allomyces javanicus var. macrogynus</name>
    <dbReference type="NCBI Taxonomy" id="578462"/>
    <lineage>
        <taxon>Eukaryota</taxon>
        <taxon>Fungi</taxon>
        <taxon>Fungi incertae sedis</taxon>
        <taxon>Blastocladiomycota</taxon>
        <taxon>Blastocladiomycetes</taxon>
        <taxon>Blastocladiales</taxon>
        <taxon>Blastocladiaceae</taxon>
        <taxon>Allomyces</taxon>
    </lineage>
</organism>
<dbReference type="OrthoDB" id="41403at2759"/>
<feature type="domain" description="Tetrahydrofolate dehydrogenase/cyclohydrolase NAD(P)-binding" evidence="3">
    <location>
        <begin position="147"/>
        <end position="205"/>
    </location>
</feature>
<dbReference type="InterPro" id="IPR046346">
    <property type="entry name" value="Aminoacid_DH-like_N_sf"/>
</dbReference>
<dbReference type="PRINTS" id="PR00085">
    <property type="entry name" value="THFDHDRGNASE"/>
</dbReference>
<gene>
    <name evidence="4" type="ORF">AMAG_01483</name>
</gene>
<proteinExistence type="predicted"/>
<dbReference type="GO" id="GO:0009113">
    <property type="term" value="P:purine nucleobase biosynthetic process"/>
    <property type="evidence" value="ECO:0007669"/>
    <property type="project" value="TreeGrafter"/>
</dbReference>
<name>A0A0L0RYX2_ALLM3</name>
<dbReference type="AlphaFoldDB" id="A0A0L0RYX2"/>
<dbReference type="PANTHER" id="PTHR48099">
    <property type="entry name" value="C-1-TETRAHYDROFOLATE SYNTHASE, CYTOPLASMIC-RELATED"/>
    <property type="match status" value="1"/>
</dbReference>
<dbReference type="Pfam" id="PF00763">
    <property type="entry name" value="THF_DHG_CYH"/>
    <property type="match status" value="1"/>
</dbReference>
<dbReference type="GO" id="GO:0004488">
    <property type="term" value="F:methylenetetrahydrofolate dehydrogenase (NADP+) activity"/>
    <property type="evidence" value="ECO:0007669"/>
    <property type="project" value="InterPro"/>
</dbReference>
<dbReference type="VEuPathDB" id="FungiDB:AMAG_01483"/>